<comment type="caution">
    <text evidence="2">The sequence shown here is derived from an EMBL/GenBank/DDBJ whole genome shotgun (WGS) entry which is preliminary data.</text>
</comment>
<feature type="compositionally biased region" description="Gly residues" evidence="1">
    <location>
        <begin position="128"/>
        <end position="138"/>
    </location>
</feature>
<dbReference type="EMBL" id="JBBNAF010000028">
    <property type="protein sequence ID" value="KAK9082351.1"/>
    <property type="molecule type" value="Genomic_DNA"/>
</dbReference>
<accession>A0AAP0HF73</accession>
<name>A0AAP0HF73_9MAGN</name>
<organism evidence="2 3">
    <name type="scientific">Stephania yunnanensis</name>
    <dbReference type="NCBI Taxonomy" id="152371"/>
    <lineage>
        <taxon>Eukaryota</taxon>
        <taxon>Viridiplantae</taxon>
        <taxon>Streptophyta</taxon>
        <taxon>Embryophyta</taxon>
        <taxon>Tracheophyta</taxon>
        <taxon>Spermatophyta</taxon>
        <taxon>Magnoliopsida</taxon>
        <taxon>Ranunculales</taxon>
        <taxon>Menispermaceae</taxon>
        <taxon>Menispermoideae</taxon>
        <taxon>Cissampelideae</taxon>
        <taxon>Stephania</taxon>
    </lineage>
</organism>
<evidence type="ECO:0000313" key="3">
    <source>
        <dbReference type="Proteomes" id="UP001420932"/>
    </source>
</evidence>
<dbReference type="AlphaFoldDB" id="A0AAP0HF73"/>
<reference evidence="2 3" key="1">
    <citation type="submission" date="2024-01" db="EMBL/GenBank/DDBJ databases">
        <title>Genome assemblies of Stephania.</title>
        <authorList>
            <person name="Yang L."/>
        </authorList>
    </citation>
    <scope>NUCLEOTIDE SEQUENCE [LARGE SCALE GENOMIC DNA]</scope>
    <source>
        <strain evidence="2">YNDBR</strain>
        <tissue evidence="2">Leaf</tissue>
    </source>
</reference>
<feature type="region of interest" description="Disordered" evidence="1">
    <location>
        <begin position="1"/>
        <end position="23"/>
    </location>
</feature>
<evidence type="ECO:0000313" key="2">
    <source>
        <dbReference type="EMBL" id="KAK9082351.1"/>
    </source>
</evidence>
<proteinExistence type="predicted"/>
<gene>
    <name evidence="2" type="ORF">Syun_031905</name>
</gene>
<feature type="compositionally biased region" description="Low complexity" evidence="1">
    <location>
        <begin position="115"/>
        <end position="127"/>
    </location>
</feature>
<sequence>MKGESRSGRSTNSSSYRERDPDVRFEVYASPGSRPSSQMYLLKLHKQLEMQFRKERRAFLHPCRVKPGEMALAPPVGPLINVGSISARGILYMRLELLDMRCVTYIDPGVSYGTGTASRSATATGTTDAGGAGSHDAR</sequence>
<feature type="region of interest" description="Disordered" evidence="1">
    <location>
        <begin position="115"/>
        <end position="138"/>
    </location>
</feature>
<evidence type="ECO:0000256" key="1">
    <source>
        <dbReference type="SAM" id="MobiDB-lite"/>
    </source>
</evidence>
<keyword evidence="3" id="KW-1185">Reference proteome</keyword>
<dbReference type="Proteomes" id="UP001420932">
    <property type="component" value="Unassembled WGS sequence"/>
</dbReference>
<protein>
    <submittedName>
        <fullName evidence="2">Uncharacterized protein</fullName>
    </submittedName>
</protein>